<sequence length="1041" mass="115314">MRGRQTEDEGGRCPFLLENDDSKIVICMCNYYSLGQAELARALLQIIASKNLPKALRVLRKIIWYGPPKHWLCSVLVPSSAHLAWLCLIDFQDLVKVHLNQTAQLPPWLLKHLEFDVLVAQALLDGAAIYSQVLTAEVASELREYHAGLLCATSLDGDLPPELQVPPSFKLPALSLLQVTNQVSPFVNFLPGHSIQRQEQIDHFSSKSLTKAAVQQLYDLCRSQPLLGRCICLSLAPPGCTAAVPTARRIQQMYLGLTADALLQSLKSDAWRYLKFLEVNDAVGCPQSLLELLSVLLVVVVSDVRPTPALHGRLQALVSMATSTATLSAEESDDAADAASRILASNFAQAASAEAKEVPEGSGIRFKPWDQLRRLVDRHHSLSSTNFTSSSAGPGSSALRYSSLLKRIRGDGPRGDGKVDDLEDEVVEAQTHSDRSLAEAWEEHGKVPLEYARNAFQHRAKIYEAFLTHAPGNSHSALRLFSTLEDKLLRLKSSQSSLPPAFEVLQLLDPATYTFKEPPITFWDAYFEFTRVASAHCLEYVIETSSGFIRQRDFCTAAWLLAPFPQLKPLVVLLCWDEFRRDVESLQHLLDTLWKSYVEETFRDSSKVGDLLVDYWVEVVNYRLFAAGWIAKVVDQSARQKKIVGAPGQRKRLKEQTEQDRNLRQGSRAENAEALVEGEGFSEEALEAFQSAEPGEVQEVAADVLEQITSHSILYVMRPNLPMVDSHTLLSSLHSLPQLRQEAAALEHSYDLDLAHCYYTVRCAMYLIANCVENSEVPGDKVIREGIHELDNLMSSIERSPLKVSVFLFLSSLCFARHHHLQAGRCVDSAEHFLVPPNLLLSLLVLLRHHLQPLAAAEHELDPGLKATIQQLQLFTQEAIWRALALLKSLVFLFVANLPSFAISGHEHAKSQVQIGVDILVQTDLTFPLRDYFIYSQLGNITGGVAGNAAPAMVRGAGTSITEHTAREWATAIGAVTVGEIDILGVVKTDGAMEAFKLRIEQFASFSPPYKLQNIIPTLENSNKLQLAAFEILVRGSAESA</sequence>
<gene>
    <name evidence="2" type="ORF">SCF082_LOCUS7840</name>
    <name evidence="3" type="ORF">SCF082_LOCUS8018</name>
</gene>
<accession>A0ABP0IQB0</accession>
<feature type="region of interest" description="Disordered" evidence="1">
    <location>
        <begin position="645"/>
        <end position="667"/>
    </location>
</feature>
<dbReference type="PANTHER" id="PTHR35478:SF1">
    <property type="entry name" value="ZINC FINGER FYVE DOMAIN-CONTAINING PROTEIN 26"/>
    <property type="match status" value="1"/>
</dbReference>
<dbReference type="EMBL" id="CAXAMM010004447">
    <property type="protein sequence ID" value="CAK9003639.1"/>
    <property type="molecule type" value="Genomic_DNA"/>
</dbReference>
<evidence type="ECO:0000256" key="1">
    <source>
        <dbReference type="SAM" id="MobiDB-lite"/>
    </source>
</evidence>
<feature type="compositionally biased region" description="Basic and acidic residues" evidence="1">
    <location>
        <begin position="654"/>
        <end position="663"/>
    </location>
</feature>
<evidence type="ECO:0000313" key="2">
    <source>
        <dbReference type="EMBL" id="CAK9003639.1"/>
    </source>
</evidence>
<protein>
    <submittedName>
        <fullName evidence="3">Protein DDB_G0276689</fullName>
    </submittedName>
</protein>
<evidence type="ECO:0000313" key="3">
    <source>
        <dbReference type="EMBL" id="CAK9004046.1"/>
    </source>
</evidence>
<dbReference type="Proteomes" id="UP001642464">
    <property type="component" value="Unassembled WGS sequence"/>
</dbReference>
<dbReference type="EMBL" id="CAXAMM010004558">
    <property type="protein sequence ID" value="CAK9004046.1"/>
    <property type="molecule type" value="Genomic_DNA"/>
</dbReference>
<organism evidence="3 4">
    <name type="scientific">Durusdinium trenchii</name>
    <dbReference type="NCBI Taxonomy" id="1381693"/>
    <lineage>
        <taxon>Eukaryota</taxon>
        <taxon>Sar</taxon>
        <taxon>Alveolata</taxon>
        <taxon>Dinophyceae</taxon>
        <taxon>Suessiales</taxon>
        <taxon>Symbiodiniaceae</taxon>
        <taxon>Durusdinium</taxon>
    </lineage>
</organism>
<proteinExistence type="predicted"/>
<reference evidence="3 4" key="1">
    <citation type="submission" date="2024-02" db="EMBL/GenBank/DDBJ databases">
        <authorList>
            <person name="Chen Y."/>
            <person name="Shah S."/>
            <person name="Dougan E. K."/>
            <person name="Thang M."/>
            <person name="Chan C."/>
        </authorList>
    </citation>
    <scope>NUCLEOTIDE SEQUENCE [LARGE SCALE GENOMIC DNA]</scope>
</reference>
<evidence type="ECO:0000313" key="4">
    <source>
        <dbReference type="Proteomes" id="UP001642464"/>
    </source>
</evidence>
<dbReference type="PANTHER" id="PTHR35478">
    <property type="entry name" value="ZINC FINGER FYVE DOMAIN PROTEIN"/>
    <property type="match status" value="1"/>
</dbReference>
<comment type="caution">
    <text evidence="3">The sequence shown here is derived from an EMBL/GenBank/DDBJ whole genome shotgun (WGS) entry which is preliminary data.</text>
</comment>
<name>A0ABP0IQB0_9DINO</name>
<keyword evidence="4" id="KW-1185">Reference proteome</keyword>